<reference evidence="8" key="1">
    <citation type="submission" date="2023-06" db="EMBL/GenBank/DDBJ databases">
        <title>Genome-scale phylogeny and comparative genomics of the fungal order Sordariales.</title>
        <authorList>
            <consortium name="Lawrence Berkeley National Laboratory"/>
            <person name="Hensen N."/>
            <person name="Bonometti L."/>
            <person name="Westerberg I."/>
            <person name="Brannstrom I.O."/>
            <person name="Guillou S."/>
            <person name="Cros-Aarteil S."/>
            <person name="Calhoun S."/>
            <person name="Haridas S."/>
            <person name="Kuo A."/>
            <person name="Mondo S."/>
            <person name="Pangilinan J."/>
            <person name="Riley R."/>
            <person name="Labutti K."/>
            <person name="Andreopoulos B."/>
            <person name="Lipzen A."/>
            <person name="Chen C."/>
            <person name="Yanf M."/>
            <person name="Daum C."/>
            <person name="Ng V."/>
            <person name="Clum A."/>
            <person name="Steindorff A."/>
            <person name="Ohm R."/>
            <person name="Martin F."/>
            <person name="Silar P."/>
            <person name="Natvig D."/>
            <person name="Lalanne C."/>
            <person name="Gautier V."/>
            <person name="Ament-Velasquez S.L."/>
            <person name="Kruys A."/>
            <person name="Hutchinson M.I."/>
            <person name="Powell A.J."/>
            <person name="Barry K."/>
            <person name="Miller A.N."/>
            <person name="Grigoriev I.V."/>
            <person name="Debuchy R."/>
            <person name="Gladieux P."/>
            <person name="Thoren M.H."/>
            <person name="Johannesson H."/>
        </authorList>
    </citation>
    <scope>NUCLEOTIDE SEQUENCE</scope>
    <source>
        <strain evidence="8">CBS 540.89</strain>
    </source>
</reference>
<comment type="caution">
    <text evidence="8">The sequence shown here is derived from an EMBL/GenBank/DDBJ whole genome shotgun (WGS) entry which is preliminary data.</text>
</comment>
<dbReference type="Gene3D" id="3.30.9.10">
    <property type="entry name" value="D-Amino Acid Oxidase, subunit A, domain 2"/>
    <property type="match status" value="1"/>
</dbReference>
<dbReference type="GO" id="GO:0008115">
    <property type="term" value="F:sarcosine oxidase activity"/>
    <property type="evidence" value="ECO:0007669"/>
    <property type="project" value="TreeGrafter"/>
</dbReference>
<organism evidence="8 9">
    <name type="scientific">Apiosordaria backusii</name>
    <dbReference type="NCBI Taxonomy" id="314023"/>
    <lineage>
        <taxon>Eukaryota</taxon>
        <taxon>Fungi</taxon>
        <taxon>Dikarya</taxon>
        <taxon>Ascomycota</taxon>
        <taxon>Pezizomycotina</taxon>
        <taxon>Sordariomycetes</taxon>
        <taxon>Sordariomycetidae</taxon>
        <taxon>Sordariales</taxon>
        <taxon>Lasiosphaeriaceae</taxon>
        <taxon>Apiosordaria</taxon>
    </lineage>
</organism>
<evidence type="ECO:0000313" key="9">
    <source>
        <dbReference type="Proteomes" id="UP001172159"/>
    </source>
</evidence>
<keyword evidence="3" id="KW-0285">Flavoprotein</keyword>
<name>A0AA39ZP65_9PEZI</name>
<feature type="domain" description="FAD dependent oxidoreductase" evidence="7">
    <location>
        <begin position="18"/>
        <end position="331"/>
    </location>
</feature>
<dbReference type="PANTHER" id="PTHR10961">
    <property type="entry name" value="PEROXISOMAL SARCOSINE OXIDASE"/>
    <property type="match status" value="1"/>
</dbReference>
<evidence type="ECO:0000256" key="2">
    <source>
        <dbReference type="ARBA" id="ARBA00010989"/>
    </source>
</evidence>
<evidence type="ECO:0000256" key="1">
    <source>
        <dbReference type="ARBA" id="ARBA00001974"/>
    </source>
</evidence>
<evidence type="ECO:0000259" key="7">
    <source>
        <dbReference type="Pfam" id="PF01266"/>
    </source>
</evidence>
<dbReference type="Pfam" id="PF01266">
    <property type="entry name" value="DAO"/>
    <property type="match status" value="1"/>
</dbReference>
<evidence type="ECO:0000256" key="5">
    <source>
        <dbReference type="ARBA" id="ARBA00023002"/>
    </source>
</evidence>
<evidence type="ECO:0000256" key="6">
    <source>
        <dbReference type="SAM" id="MobiDB-lite"/>
    </source>
</evidence>
<dbReference type="Gene3D" id="3.50.50.60">
    <property type="entry name" value="FAD/NAD(P)-binding domain"/>
    <property type="match status" value="1"/>
</dbReference>
<feature type="region of interest" description="Disordered" evidence="6">
    <location>
        <begin position="450"/>
        <end position="517"/>
    </location>
</feature>
<proteinExistence type="inferred from homology"/>
<sequence>MEAKTKTHIIILGAGVAAYAELASEAMESWKTDQALRPYFHQSGMLFAESFGKGEACFSNLRTLGANTPKILPRKDTLKQFSMFQQAKWAGDENYYNPQSGWADADQAMESFLQAAIDEGVNFIQAEAKGLVLESDGSCGGIRILVNGMVQDLRADHTTICLGAYTEKFLADAAPHRMDLQVHGKLTAAMSLQCKGSATHPTSSKSSKGHRYWECIPLEDGYFKINIERSFTNMIYHEGVGKDISVPLSNRDTWVQDVPEVLKRDVECFVENTFGGHISGMSFVGYRMCCDAITPDQNFIIDNLCPGLMICTGLSFHGYKVLPTIGKRVVEKMDGVLDPELGRRWALNRVSTDPVCEVYYPKQDLKDIGGWPNLEESHDTTMALPRRLPSVYFGARTSHPGERNGRSGQGLLVAQRSTYLRLALKWTWKLALASTVVLVHQQSHVVQKMASASETGPYLSQTTTGSDESLGEPASSIWGLPSIASSKGLSGESPSQHDAPRAPQQRPRIGVSAGQDPVFVHWTTRAATE</sequence>
<dbReference type="SUPFAM" id="SSF51905">
    <property type="entry name" value="FAD/NAD(P)-binding domain"/>
    <property type="match status" value="1"/>
</dbReference>
<dbReference type="InterPro" id="IPR045170">
    <property type="entry name" value="MTOX"/>
</dbReference>
<keyword evidence="9" id="KW-1185">Reference proteome</keyword>
<dbReference type="Proteomes" id="UP001172159">
    <property type="component" value="Unassembled WGS sequence"/>
</dbReference>
<comment type="cofactor">
    <cofactor evidence="1">
        <name>FAD</name>
        <dbReference type="ChEBI" id="CHEBI:57692"/>
    </cofactor>
</comment>
<evidence type="ECO:0000256" key="4">
    <source>
        <dbReference type="ARBA" id="ARBA00022827"/>
    </source>
</evidence>
<dbReference type="InterPro" id="IPR006076">
    <property type="entry name" value="FAD-dep_OxRdtase"/>
</dbReference>
<evidence type="ECO:0000313" key="8">
    <source>
        <dbReference type="EMBL" id="KAK0701114.1"/>
    </source>
</evidence>
<comment type="similarity">
    <text evidence="2">Belongs to the MSOX/MTOX family.</text>
</comment>
<protein>
    <submittedName>
        <fullName evidence="8">FAD dependent oxidoreductase-domain-containing protein</fullName>
    </submittedName>
</protein>
<gene>
    <name evidence="8" type="ORF">B0T21DRAFT_455996</name>
</gene>
<keyword evidence="4" id="KW-0274">FAD</keyword>
<dbReference type="AlphaFoldDB" id="A0AA39ZP65"/>
<dbReference type="GO" id="GO:0050660">
    <property type="term" value="F:flavin adenine dinucleotide binding"/>
    <property type="evidence" value="ECO:0007669"/>
    <property type="project" value="InterPro"/>
</dbReference>
<dbReference type="InterPro" id="IPR036188">
    <property type="entry name" value="FAD/NAD-bd_sf"/>
</dbReference>
<dbReference type="EMBL" id="JAUKTV010000033">
    <property type="protein sequence ID" value="KAK0701114.1"/>
    <property type="molecule type" value="Genomic_DNA"/>
</dbReference>
<evidence type="ECO:0000256" key="3">
    <source>
        <dbReference type="ARBA" id="ARBA00022630"/>
    </source>
</evidence>
<accession>A0AA39ZP65</accession>
<feature type="compositionally biased region" description="Polar residues" evidence="6">
    <location>
        <begin position="483"/>
        <end position="496"/>
    </location>
</feature>
<keyword evidence="5" id="KW-0560">Oxidoreductase</keyword>
<dbReference type="GO" id="GO:0051698">
    <property type="term" value="F:saccharopine oxidase activity"/>
    <property type="evidence" value="ECO:0007669"/>
    <property type="project" value="TreeGrafter"/>
</dbReference>
<dbReference type="PANTHER" id="PTHR10961:SF37">
    <property type="entry name" value="FAD DEPENDENT OXIDOREDUCTASE DOMAIN-CONTAINING PROTEIN"/>
    <property type="match status" value="1"/>
</dbReference>
<feature type="compositionally biased region" description="Polar residues" evidence="6">
    <location>
        <begin position="450"/>
        <end position="467"/>
    </location>
</feature>